<keyword evidence="3" id="KW-1185">Reference proteome</keyword>
<reference evidence="3" key="1">
    <citation type="submission" date="2016-10" db="EMBL/GenBank/DDBJ databases">
        <authorList>
            <person name="Varghese N."/>
            <person name="Submissions S."/>
        </authorList>
    </citation>
    <scope>NUCLEOTIDE SEQUENCE [LARGE SCALE GENOMIC DNA]</scope>
    <source>
        <strain evidence="3">DSM 22951</strain>
    </source>
</reference>
<evidence type="ECO:0000313" key="3">
    <source>
        <dbReference type="Proteomes" id="UP000250028"/>
    </source>
</evidence>
<organism evidence="2 3">
    <name type="scientific">Branchiibius hedensis</name>
    <dbReference type="NCBI Taxonomy" id="672460"/>
    <lineage>
        <taxon>Bacteria</taxon>
        <taxon>Bacillati</taxon>
        <taxon>Actinomycetota</taxon>
        <taxon>Actinomycetes</taxon>
        <taxon>Micrococcales</taxon>
        <taxon>Dermacoccaceae</taxon>
        <taxon>Branchiibius</taxon>
    </lineage>
</organism>
<dbReference type="AlphaFoldDB" id="A0A2Y9BUP1"/>
<name>A0A2Y9BUP1_9MICO</name>
<dbReference type="Proteomes" id="UP000250028">
    <property type="component" value="Unassembled WGS sequence"/>
</dbReference>
<keyword evidence="1" id="KW-0812">Transmembrane</keyword>
<dbReference type="EMBL" id="UESZ01000001">
    <property type="protein sequence ID" value="SSA36042.1"/>
    <property type="molecule type" value="Genomic_DNA"/>
</dbReference>
<evidence type="ECO:0000313" key="2">
    <source>
        <dbReference type="EMBL" id="SSA36042.1"/>
    </source>
</evidence>
<gene>
    <name evidence="2" type="ORF">SAMN04489750_3421</name>
</gene>
<proteinExistence type="predicted"/>
<sequence length="182" mass="20682">MGVVLLISPLAGVIGAHLMDHPHRHRAHGHRSAVVLALLLIGMVVFYAIVMTFVIRRLRRRFDGQWIPLPAGLPRRDRRHVQRAIRRGEPSADRFLRYVETTSARKIALQKRRVLWVLPVGLVGCAVIAVTNWSRSPVLAWVYLGLLVLLVLCLPRTIRVYRGADRYLRTVNIDPDALRRAG</sequence>
<keyword evidence="1" id="KW-0472">Membrane</keyword>
<accession>A0A2Y9BUP1</accession>
<feature type="transmembrane region" description="Helical" evidence="1">
    <location>
        <begin position="114"/>
        <end position="134"/>
    </location>
</feature>
<feature type="transmembrane region" description="Helical" evidence="1">
    <location>
        <begin position="140"/>
        <end position="158"/>
    </location>
</feature>
<feature type="transmembrane region" description="Helical" evidence="1">
    <location>
        <begin position="34"/>
        <end position="55"/>
    </location>
</feature>
<protein>
    <submittedName>
        <fullName evidence="2">Uncharacterized protein</fullName>
    </submittedName>
</protein>
<evidence type="ECO:0000256" key="1">
    <source>
        <dbReference type="SAM" id="Phobius"/>
    </source>
</evidence>
<keyword evidence="1" id="KW-1133">Transmembrane helix</keyword>